<evidence type="ECO:0000313" key="3">
    <source>
        <dbReference type="Proteomes" id="UP000725002"/>
    </source>
</evidence>
<evidence type="ECO:0000259" key="1">
    <source>
        <dbReference type="Pfam" id="PF03372"/>
    </source>
</evidence>
<evidence type="ECO:0000313" key="2">
    <source>
        <dbReference type="EMBL" id="MBO8483878.1"/>
    </source>
</evidence>
<dbReference type="PANTHER" id="PTHR12121">
    <property type="entry name" value="CARBON CATABOLITE REPRESSOR PROTEIN 4"/>
    <property type="match status" value="1"/>
</dbReference>
<dbReference type="Proteomes" id="UP000725002">
    <property type="component" value="Unassembled WGS sequence"/>
</dbReference>
<name>A0A940IIY9_9BACT</name>
<dbReference type="CDD" id="cd09083">
    <property type="entry name" value="EEP-1"/>
    <property type="match status" value="1"/>
</dbReference>
<sequence>MKKFALVLLAALTVLPQTVSGKKVTGPDTLSVISFNIRMGEGKDGTNSWQYRCPATIYMLRDKTPDIFGLQEAYDYQVLFIKENMREYKNIGVGREDGKHKGEHMSIFYNKKKISLLKWGTFWLSETPEKPSMGWDAACFRTATWALMKDKRSGHRFFYVNTHLDHVGKEAQKNGLALIVERIKEMNPENLPMVLTGDFNVESSDPVLADLNKIMKNARVSAERTDNHVSYNGWGKGGSIIDYIYYSGFSSCPKFETVQKKYADFPFISDHYPVKAVLIF</sequence>
<dbReference type="GO" id="GO:0000175">
    <property type="term" value="F:3'-5'-RNA exonuclease activity"/>
    <property type="evidence" value="ECO:0007669"/>
    <property type="project" value="TreeGrafter"/>
</dbReference>
<organism evidence="2 3">
    <name type="scientific">Candidatus Cryptobacteroides avicola</name>
    <dbReference type="NCBI Taxonomy" id="2840757"/>
    <lineage>
        <taxon>Bacteria</taxon>
        <taxon>Pseudomonadati</taxon>
        <taxon>Bacteroidota</taxon>
        <taxon>Bacteroidia</taxon>
        <taxon>Bacteroidales</taxon>
        <taxon>Candidatus Cryptobacteroides</taxon>
    </lineage>
</organism>
<reference evidence="2" key="1">
    <citation type="submission" date="2020-10" db="EMBL/GenBank/DDBJ databases">
        <authorList>
            <person name="Gilroy R."/>
        </authorList>
    </citation>
    <scope>NUCLEOTIDE SEQUENCE</scope>
    <source>
        <strain evidence="2">G3-8215</strain>
    </source>
</reference>
<dbReference type="AlphaFoldDB" id="A0A940IIY9"/>
<gene>
    <name evidence="2" type="ORF">IAB75_07180</name>
</gene>
<protein>
    <submittedName>
        <fullName evidence="2">Endonuclease/exonuclease/phosphatase family protein</fullName>
    </submittedName>
</protein>
<dbReference type="SUPFAM" id="SSF56219">
    <property type="entry name" value="DNase I-like"/>
    <property type="match status" value="1"/>
</dbReference>
<dbReference type="InterPro" id="IPR005135">
    <property type="entry name" value="Endo/exonuclease/phosphatase"/>
</dbReference>
<dbReference type="GO" id="GO:0004519">
    <property type="term" value="F:endonuclease activity"/>
    <property type="evidence" value="ECO:0007669"/>
    <property type="project" value="UniProtKB-KW"/>
</dbReference>
<keyword evidence="2" id="KW-0255">Endonuclease</keyword>
<keyword evidence="2" id="KW-0540">Nuclease</keyword>
<feature type="domain" description="Endonuclease/exonuclease/phosphatase" evidence="1">
    <location>
        <begin position="34"/>
        <end position="271"/>
    </location>
</feature>
<accession>A0A940IIY9</accession>
<dbReference type="Pfam" id="PF03372">
    <property type="entry name" value="Exo_endo_phos"/>
    <property type="match status" value="1"/>
</dbReference>
<dbReference type="InterPro" id="IPR050410">
    <property type="entry name" value="CCR4/nocturin_mRNA_transcr"/>
</dbReference>
<dbReference type="Gene3D" id="3.60.10.10">
    <property type="entry name" value="Endonuclease/exonuclease/phosphatase"/>
    <property type="match status" value="1"/>
</dbReference>
<dbReference type="PANTHER" id="PTHR12121:SF36">
    <property type="entry name" value="ENDONUCLEASE_EXONUCLEASE_PHOSPHATASE DOMAIN-CONTAINING PROTEIN"/>
    <property type="match status" value="1"/>
</dbReference>
<dbReference type="InterPro" id="IPR036691">
    <property type="entry name" value="Endo/exonu/phosph_ase_sf"/>
</dbReference>
<proteinExistence type="predicted"/>
<keyword evidence="2" id="KW-0378">Hydrolase</keyword>
<dbReference type="EMBL" id="JADILV010000047">
    <property type="protein sequence ID" value="MBO8483878.1"/>
    <property type="molecule type" value="Genomic_DNA"/>
</dbReference>
<comment type="caution">
    <text evidence="2">The sequence shown here is derived from an EMBL/GenBank/DDBJ whole genome shotgun (WGS) entry which is preliminary data.</text>
</comment>
<reference evidence="2" key="2">
    <citation type="journal article" date="2021" name="PeerJ">
        <title>Extensive microbial diversity within the chicken gut microbiome revealed by metagenomics and culture.</title>
        <authorList>
            <person name="Gilroy R."/>
            <person name="Ravi A."/>
            <person name="Getino M."/>
            <person name="Pursley I."/>
            <person name="Horton D.L."/>
            <person name="Alikhan N.F."/>
            <person name="Baker D."/>
            <person name="Gharbi K."/>
            <person name="Hall N."/>
            <person name="Watson M."/>
            <person name="Adriaenssens E.M."/>
            <person name="Foster-Nyarko E."/>
            <person name="Jarju S."/>
            <person name="Secka A."/>
            <person name="Antonio M."/>
            <person name="Oren A."/>
            <person name="Chaudhuri R.R."/>
            <person name="La Ragione R."/>
            <person name="Hildebrand F."/>
            <person name="Pallen M.J."/>
        </authorList>
    </citation>
    <scope>NUCLEOTIDE SEQUENCE</scope>
    <source>
        <strain evidence="2">G3-8215</strain>
    </source>
</reference>